<reference evidence="1" key="1">
    <citation type="submission" date="2022-12" db="EMBL/GenBank/DDBJ databases">
        <authorList>
            <person name="Petersen C."/>
        </authorList>
    </citation>
    <scope>NUCLEOTIDE SEQUENCE</scope>
    <source>
        <strain evidence="1">IBT 17660</strain>
    </source>
</reference>
<keyword evidence="2" id="KW-1185">Reference proteome</keyword>
<sequence length="513" mass="58309">MESWIKIHFFGDAGLPDPEKALSSPELAYVRKFLPLIHRLEVEWNQQLGESDGHTPSLGWDLDEAFAHIENNEASWWRARHVTRPREFLVRPSGQLNAPVACHLYNPTFSVDDPLCQKTEDLSNPSIAQLNKAGFSTKNGCLIFDHLARRDISRHCKDIYPDDLFDIYEEFVFALRVAMKAKVEICWGANVRERMLRKLDLQPLRLWGDFAGLVLYLDLTSDKMSLKRFIIFVAHPQRFMYIKGDGKKTRDWRCKFGSPQDQAGIKIPPKFYGLDPRLLQNLCVPRTISAKRNQWKGQAVAQLMKACPGAVFSIGTSHHIRATKEEKVSVEKVLGLSAQLRPGQVSDTANISSTADDTILRNDRIRKIATYWNDLVELLSASDPHTNTTAPHIRVPVQGVGNLISQFSAESQISDCWDWEDLPDPLVEFIQSQPGLKFNKRKLSSRTDLEAAFYLLQKCKGSPATLDILTLAFSVLAVYGWMIARPRKPCVDDLLILRKTPNDVVPRKCSQMW</sequence>
<dbReference type="AlphaFoldDB" id="A0A9W9WW22"/>
<comment type="caution">
    <text evidence="1">The sequence shown here is derived from an EMBL/GenBank/DDBJ whole genome shotgun (WGS) entry which is preliminary data.</text>
</comment>
<evidence type="ECO:0000313" key="1">
    <source>
        <dbReference type="EMBL" id="KAJ5477587.1"/>
    </source>
</evidence>
<protein>
    <submittedName>
        <fullName evidence="1">Uncharacterized protein</fullName>
    </submittedName>
</protein>
<dbReference type="Proteomes" id="UP001147760">
    <property type="component" value="Unassembled WGS sequence"/>
</dbReference>
<dbReference type="OrthoDB" id="5209368at2759"/>
<reference evidence="1" key="2">
    <citation type="journal article" date="2023" name="IMA Fungus">
        <title>Comparative genomic study of the Penicillium genus elucidates a diverse pangenome and 15 lateral gene transfer events.</title>
        <authorList>
            <person name="Petersen C."/>
            <person name="Sorensen T."/>
            <person name="Nielsen M.R."/>
            <person name="Sondergaard T.E."/>
            <person name="Sorensen J.L."/>
            <person name="Fitzpatrick D.A."/>
            <person name="Frisvad J.C."/>
            <person name="Nielsen K.L."/>
        </authorList>
    </citation>
    <scope>NUCLEOTIDE SEQUENCE</scope>
    <source>
        <strain evidence="1">IBT 17660</strain>
    </source>
</reference>
<evidence type="ECO:0000313" key="2">
    <source>
        <dbReference type="Proteomes" id="UP001147760"/>
    </source>
</evidence>
<proteinExistence type="predicted"/>
<gene>
    <name evidence="1" type="ORF">N7530_003096</name>
</gene>
<dbReference type="EMBL" id="JAPWDO010000003">
    <property type="protein sequence ID" value="KAJ5477587.1"/>
    <property type="molecule type" value="Genomic_DNA"/>
</dbReference>
<organism evidence="1 2">
    <name type="scientific">Penicillium desertorum</name>
    <dbReference type="NCBI Taxonomy" id="1303715"/>
    <lineage>
        <taxon>Eukaryota</taxon>
        <taxon>Fungi</taxon>
        <taxon>Dikarya</taxon>
        <taxon>Ascomycota</taxon>
        <taxon>Pezizomycotina</taxon>
        <taxon>Eurotiomycetes</taxon>
        <taxon>Eurotiomycetidae</taxon>
        <taxon>Eurotiales</taxon>
        <taxon>Aspergillaceae</taxon>
        <taxon>Penicillium</taxon>
    </lineage>
</organism>
<accession>A0A9W9WW22</accession>
<name>A0A9W9WW22_9EURO</name>